<accession>A0ACC2P8D4</accession>
<name>A0ACC2P8D4_9HYME</name>
<gene>
    <name evidence="1" type="ORF">QAD02_014646</name>
</gene>
<dbReference type="Proteomes" id="UP001239111">
    <property type="component" value="Chromosome 2"/>
</dbReference>
<protein>
    <submittedName>
        <fullName evidence="1">Uncharacterized protein</fullName>
    </submittedName>
</protein>
<evidence type="ECO:0000313" key="2">
    <source>
        <dbReference type="Proteomes" id="UP001239111"/>
    </source>
</evidence>
<organism evidence="1 2">
    <name type="scientific">Eretmocerus hayati</name>
    <dbReference type="NCBI Taxonomy" id="131215"/>
    <lineage>
        <taxon>Eukaryota</taxon>
        <taxon>Metazoa</taxon>
        <taxon>Ecdysozoa</taxon>
        <taxon>Arthropoda</taxon>
        <taxon>Hexapoda</taxon>
        <taxon>Insecta</taxon>
        <taxon>Pterygota</taxon>
        <taxon>Neoptera</taxon>
        <taxon>Endopterygota</taxon>
        <taxon>Hymenoptera</taxon>
        <taxon>Apocrita</taxon>
        <taxon>Proctotrupomorpha</taxon>
        <taxon>Chalcidoidea</taxon>
        <taxon>Aphelinidae</taxon>
        <taxon>Aphelininae</taxon>
        <taxon>Eretmocerus</taxon>
    </lineage>
</organism>
<dbReference type="EMBL" id="CM056742">
    <property type="protein sequence ID" value="KAJ8678859.1"/>
    <property type="molecule type" value="Genomic_DNA"/>
</dbReference>
<keyword evidence="2" id="KW-1185">Reference proteome</keyword>
<feature type="non-terminal residue" evidence="1">
    <location>
        <position position="1"/>
    </location>
</feature>
<evidence type="ECO:0000313" key="1">
    <source>
        <dbReference type="EMBL" id="KAJ8678859.1"/>
    </source>
</evidence>
<comment type="caution">
    <text evidence="1">The sequence shown here is derived from an EMBL/GenBank/DDBJ whole genome shotgun (WGS) entry which is preliminary data.</text>
</comment>
<sequence length="288" mass="32744">DIKTSLLAGSTFNVTWHLAYPHRGGFKLQVLDPRNRPLIDLTPVINGNEFVDTDATAQRYTVELPTNFTCTDCTIRLLRQAKEWGKDYTFYSCADVDIVEKKNYKEDCSGNGNFVQRRRCACNRLYHGARCQYKEECLDDADCGTQGVCIDNGGTTSPKKQCYCNIGWFGDKCSQRSVMKNADLDLESYSMRRFSDDFVFYWRILHDTREFEGVAVVNGTSWVGVGWRPTKHEVTPAPDDVAVQTSVTYKVSAKQGRKRRSALPEPHPTGESYTFAHIEPLRTRLECS</sequence>
<proteinExistence type="predicted"/>
<reference evidence="1" key="1">
    <citation type="submission" date="2023-04" db="EMBL/GenBank/DDBJ databases">
        <title>A chromosome-level genome assembly of the parasitoid wasp Eretmocerus hayati.</title>
        <authorList>
            <person name="Zhong Y."/>
            <person name="Liu S."/>
            <person name="Liu Y."/>
        </authorList>
    </citation>
    <scope>NUCLEOTIDE SEQUENCE</scope>
    <source>
        <strain evidence="1">ZJU_SS_LIU_2023</strain>
    </source>
</reference>